<gene>
    <name evidence="1" type="ORF">S03H2_30811</name>
</gene>
<evidence type="ECO:0000313" key="1">
    <source>
        <dbReference type="EMBL" id="GAH58998.1"/>
    </source>
</evidence>
<feature type="non-terminal residue" evidence="1">
    <location>
        <position position="1"/>
    </location>
</feature>
<accession>X1INA7</accession>
<dbReference type="EMBL" id="BARU01018652">
    <property type="protein sequence ID" value="GAH58998.1"/>
    <property type="molecule type" value="Genomic_DNA"/>
</dbReference>
<sequence length="29" mass="3479">VLGLLELQVKEYQLKKISDEYIHQQQTFS</sequence>
<organism evidence="1">
    <name type="scientific">marine sediment metagenome</name>
    <dbReference type="NCBI Taxonomy" id="412755"/>
    <lineage>
        <taxon>unclassified sequences</taxon>
        <taxon>metagenomes</taxon>
        <taxon>ecological metagenomes</taxon>
    </lineage>
</organism>
<dbReference type="AlphaFoldDB" id="X1INA7"/>
<proteinExistence type="predicted"/>
<comment type="caution">
    <text evidence="1">The sequence shown here is derived from an EMBL/GenBank/DDBJ whole genome shotgun (WGS) entry which is preliminary data.</text>
</comment>
<protein>
    <submittedName>
        <fullName evidence="1">Uncharacterized protein</fullName>
    </submittedName>
</protein>
<reference evidence="1" key="1">
    <citation type="journal article" date="2014" name="Front. Microbiol.">
        <title>High frequency of phylogenetically diverse reductive dehalogenase-homologous genes in deep subseafloor sedimentary metagenomes.</title>
        <authorList>
            <person name="Kawai M."/>
            <person name="Futagami T."/>
            <person name="Toyoda A."/>
            <person name="Takaki Y."/>
            <person name="Nishi S."/>
            <person name="Hori S."/>
            <person name="Arai W."/>
            <person name="Tsubouchi T."/>
            <person name="Morono Y."/>
            <person name="Uchiyama I."/>
            <person name="Ito T."/>
            <person name="Fujiyama A."/>
            <person name="Inagaki F."/>
            <person name="Takami H."/>
        </authorList>
    </citation>
    <scope>NUCLEOTIDE SEQUENCE</scope>
    <source>
        <strain evidence="1">Expedition CK06-06</strain>
    </source>
</reference>
<name>X1INA7_9ZZZZ</name>